<evidence type="ECO:0000313" key="3">
    <source>
        <dbReference type="Proteomes" id="UP000237271"/>
    </source>
</evidence>
<dbReference type="OrthoDB" id="114945at2759"/>
<sequence>MNHIPTTPSSPPASPVSDLGVPLSIKRSRKVSTTDDKWDLIHHLEKPYMKRNSWKSSKTVYHNICVLCCDNIKARSKTNRYSWEGALPTTKNTTNTKDHIEAEDVDNPLAVLNVLISKWMITQSLPYTVASSNSFQDVICAATGNPTYPILSRDRHDRLLNGQFQLFCDLVGELITSDFEIVCKLKFLDLIHDIWTTCDKDSIVGVSDTMPLLYQKLSKKNVADRIGTEQENSAEHLPNLCIGYGLGLKDNIQTVTVWSESKNAWENVVRTVTSGGALDEGVMLFKNLATSTTTSNRLNSDMHCQIYKSIILSRSLSFD</sequence>
<proteinExistence type="predicted"/>
<gene>
    <name evidence="2" type="ORF">PHPALM_36260</name>
</gene>
<protein>
    <submittedName>
        <fullName evidence="2">Uncharacterized protein</fullName>
    </submittedName>
</protein>
<comment type="caution">
    <text evidence="2">The sequence shown here is derived from an EMBL/GenBank/DDBJ whole genome shotgun (WGS) entry which is preliminary data.</text>
</comment>
<evidence type="ECO:0000313" key="2">
    <source>
        <dbReference type="EMBL" id="POM59011.1"/>
    </source>
</evidence>
<dbReference type="EMBL" id="NCKW01020117">
    <property type="protein sequence ID" value="POM59011.1"/>
    <property type="molecule type" value="Genomic_DNA"/>
</dbReference>
<dbReference type="Proteomes" id="UP000237271">
    <property type="component" value="Unassembled WGS sequence"/>
</dbReference>
<reference evidence="2 3" key="1">
    <citation type="journal article" date="2017" name="Genome Biol. Evol.">
        <title>Phytophthora megakarya and P. palmivora, closely related causal agents of cacao black pod rot, underwent increases in genome sizes and gene numbers by different mechanisms.</title>
        <authorList>
            <person name="Ali S.S."/>
            <person name="Shao J."/>
            <person name="Lary D.J."/>
            <person name="Kronmiller B."/>
            <person name="Shen D."/>
            <person name="Strem M.D."/>
            <person name="Amoako-Attah I."/>
            <person name="Akrofi A.Y."/>
            <person name="Begoude B.A."/>
            <person name="Ten Hoopen G.M."/>
            <person name="Coulibaly K."/>
            <person name="Kebe B.I."/>
            <person name="Melnick R.L."/>
            <person name="Guiltinan M.J."/>
            <person name="Tyler B.M."/>
            <person name="Meinhardt L.W."/>
            <person name="Bailey B.A."/>
        </authorList>
    </citation>
    <scope>NUCLEOTIDE SEQUENCE [LARGE SCALE GENOMIC DNA]</scope>
    <source>
        <strain evidence="3">sbr112.9</strain>
    </source>
</reference>
<keyword evidence="3" id="KW-1185">Reference proteome</keyword>
<feature type="region of interest" description="Disordered" evidence="1">
    <location>
        <begin position="1"/>
        <end position="21"/>
    </location>
</feature>
<accession>A0A2P4X0E9</accession>
<organism evidence="2 3">
    <name type="scientific">Phytophthora palmivora</name>
    <dbReference type="NCBI Taxonomy" id="4796"/>
    <lineage>
        <taxon>Eukaryota</taxon>
        <taxon>Sar</taxon>
        <taxon>Stramenopiles</taxon>
        <taxon>Oomycota</taxon>
        <taxon>Peronosporomycetes</taxon>
        <taxon>Peronosporales</taxon>
        <taxon>Peronosporaceae</taxon>
        <taxon>Phytophthora</taxon>
    </lineage>
</organism>
<evidence type="ECO:0000256" key="1">
    <source>
        <dbReference type="SAM" id="MobiDB-lite"/>
    </source>
</evidence>
<dbReference type="AlphaFoldDB" id="A0A2P4X0E9"/>
<name>A0A2P4X0E9_9STRA</name>